<dbReference type="GO" id="GO:0003677">
    <property type="term" value="F:DNA binding"/>
    <property type="evidence" value="ECO:0007669"/>
    <property type="project" value="UniProtKB-KW"/>
</dbReference>
<evidence type="ECO:0000313" key="6">
    <source>
        <dbReference type="EMBL" id="REK71365.1"/>
    </source>
</evidence>
<evidence type="ECO:0000256" key="2">
    <source>
        <dbReference type="ARBA" id="ARBA00010961"/>
    </source>
</evidence>
<evidence type="ECO:0000256" key="3">
    <source>
        <dbReference type="ARBA" id="ARBA00022578"/>
    </source>
</evidence>
<comment type="function">
    <text evidence="1">Required for the transposition of the insertion element.</text>
</comment>
<keyword evidence="5" id="KW-0233">DNA recombination</keyword>
<keyword evidence="7" id="KW-1185">Reference proteome</keyword>
<gene>
    <name evidence="6" type="ORF">DX130_20360</name>
</gene>
<reference evidence="6 7" key="1">
    <citation type="submission" date="2018-08" db="EMBL/GenBank/DDBJ databases">
        <title>Paenibacillus sp. M4BSY-1, whole genome shotgun sequence.</title>
        <authorList>
            <person name="Tuo L."/>
        </authorList>
    </citation>
    <scope>NUCLEOTIDE SEQUENCE [LARGE SCALE GENOMIC DNA]</scope>
    <source>
        <strain evidence="6 7">M4BSY-1</strain>
    </source>
</reference>
<evidence type="ECO:0008006" key="8">
    <source>
        <dbReference type="Google" id="ProtNLM"/>
    </source>
</evidence>
<dbReference type="GO" id="GO:0006313">
    <property type="term" value="P:DNA transposition"/>
    <property type="evidence" value="ECO:0007669"/>
    <property type="project" value="InterPro"/>
</dbReference>
<name>A0A371P675_9BACL</name>
<comment type="similarity">
    <text evidence="2">Belongs to the transposase mutator family.</text>
</comment>
<dbReference type="EMBL" id="QUBQ01000005">
    <property type="protein sequence ID" value="REK71365.1"/>
    <property type="molecule type" value="Genomic_DNA"/>
</dbReference>
<evidence type="ECO:0000256" key="5">
    <source>
        <dbReference type="ARBA" id="ARBA00023172"/>
    </source>
</evidence>
<protein>
    <recommendedName>
        <fullName evidence="8">Transposase</fullName>
    </recommendedName>
</protein>
<keyword evidence="3" id="KW-0815">Transposition</keyword>
<dbReference type="AlphaFoldDB" id="A0A371P675"/>
<proteinExistence type="inferred from homology"/>
<evidence type="ECO:0000256" key="4">
    <source>
        <dbReference type="ARBA" id="ARBA00023125"/>
    </source>
</evidence>
<accession>A0A371P675</accession>
<organism evidence="6 7">
    <name type="scientific">Paenibacillus paeoniae</name>
    <dbReference type="NCBI Taxonomy" id="2292705"/>
    <lineage>
        <taxon>Bacteria</taxon>
        <taxon>Bacillati</taxon>
        <taxon>Bacillota</taxon>
        <taxon>Bacilli</taxon>
        <taxon>Bacillales</taxon>
        <taxon>Paenibacillaceae</taxon>
        <taxon>Paenibacillus</taxon>
    </lineage>
</organism>
<dbReference type="Pfam" id="PF00872">
    <property type="entry name" value="Transposase_mut"/>
    <property type="match status" value="1"/>
</dbReference>
<dbReference type="GO" id="GO:0004803">
    <property type="term" value="F:transposase activity"/>
    <property type="evidence" value="ECO:0007669"/>
    <property type="project" value="InterPro"/>
</dbReference>
<evidence type="ECO:0000313" key="7">
    <source>
        <dbReference type="Proteomes" id="UP000261905"/>
    </source>
</evidence>
<sequence length="63" mass="7640">MQQAIHIYPEEYRLRLQTSNGIERVDEGIRRRERIICIFFNREVDVRTIVMYSWRSGQANMHG</sequence>
<comment type="caution">
    <text evidence="6">The sequence shown here is derived from an EMBL/GenBank/DDBJ whole genome shotgun (WGS) entry which is preliminary data.</text>
</comment>
<evidence type="ECO:0000256" key="1">
    <source>
        <dbReference type="ARBA" id="ARBA00002190"/>
    </source>
</evidence>
<dbReference type="Proteomes" id="UP000261905">
    <property type="component" value="Unassembled WGS sequence"/>
</dbReference>
<keyword evidence="4" id="KW-0238">DNA-binding</keyword>
<dbReference type="InterPro" id="IPR001207">
    <property type="entry name" value="Transposase_mutator"/>
</dbReference>